<dbReference type="SUPFAM" id="SSF52540">
    <property type="entry name" value="P-loop containing nucleoside triphosphate hydrolases"/>
    <property type="match status" value="1"/>
</dbReference>
<sequence>MESNITLVLVVGLPGAGKSTFCKNILSQKYVNIKSVEYHIIYVCFDTLIPLSTQRQYAEARINGNEDIMDCWKGARHEILINVDKLISSLKSGVCDDHACNMFNLDSETIGKNKLMSYLIVLDDNFYYRSMRYEYFQLARKHTVGFMQVYIECSTDTAIKQNTKRGENQLPTSVIVNMAQKFQSPKPHENEWEYSTCIMSLDNFGDLKEFWEMLHACMMSPVQPLEDNEQERENSRLICSQSVSHQIDLYLRSLVGKNIKEARANGILKGTELSTISSRVNGARQTLLDAVKKGVLLFPARIAETIDDNNRDLFQNFIEAEFQKLM</sequence>
<dbReference type="GO" id="GO:0016301">
    <property type="term" value="F:kinase activity"/>
    <property type="evidence" value="ECO:0007669"/>
    <property type="project" value="TreeGrafter"/>
</dbReference>
<keyword evidence="1" id="KW-0547">Nucleotide-binding</keyword>
<dbReference type="PANTHER" id="PTHR20873">
    <property type="entry name" value="L-SERYL-TRNA(SEC) KINASE"/>
    <property type="match status" value="1"/>
</dbReference>
<dbReference type="InterPro" id="IPR052648">
    <property type="entry name" value="Ser-tRNA(Sec)_kinase"/>
</dbReference>
<keyword evidence="4" id="KW-1185">Reference proteome</keyword>
<keyword evidence="2" id="KW-0067">ATP-binding</keyword>
<organism evidence="3 4">
    <name type="scientific">Halocaridina rubra</name>
    <name type="common">Hawaiian red shrimp</name>
    <dbReference type="NCBI Taxonomy" id="373956"/>
    <lineage>
        <taxon>Eukaryota</taxon>
        <taxon>Metazoa</taxon>
        <taxon>Ecdysozoa</taxon>
        <taxon>Arthropoda</taxon>
        <taxon>Crustacea</taxon>
        <taxon>Multicrustacea</taxon>
        <taxon>Malacostraca</taxon>
        <taxon>Eumalacostraca</taxon>
        <taxon>Eucarida</taxon>
        <taxon>Decapoda</taxon>
        <taxon>Pleocyemata</taxon>
        <taxon>Caridea</taxon>
        <taxon>Atyoidea</taxon>
        <taxon>Atyidae</taxon>
        <taxon>Halocaridina</taxon>
    </lineage>
</organism>
<dbReference type="Proteomes" id="UP001381693">
    <property type="component" value="Unassembled WGS sequence"/>
</dbReference>
<evidence type="ECO:0000256" key="1">
    <source>
        <dbReference type="ARBA" id="ARBA00022741"/>
    </source>
</evidence>
<evidence type="ECO:0000313" key="4">
    <source>
        <dbReference type="Proteomes" id="UP001381693"/>
    </source>
</evidence>
<proteinExistence type="predicted"/>
<dbReference type="Pfam" id="PF08433">
    <property type="entry name" value="KTI12"/>
    <property type="match status" value="1"/>
</dbReference>
<dbReference type="InterPro" id="IPR013641">
    <property type="entry name" value="KTI12/PSTK"/>
</dbReference>
<accession>A0AAN8XT86</accession>
<dbReference type="AlphaFoldDB" id="A0AAN8XT86"/>
<evidence type="ECO:0000256" key="2">
    <source>
        <dbReference type="ARBA" id="ARBA00022840"/>
    </source>
</evidence>
<dbReference type="PANTHER" id="PTHR20873:SF0">
    <property type="entry name" value="L-SERYL-TRNA(SEC) KINASE"/>
    <property type="match status" value="1"/>
</dbReference>
<dbReference type="EMBL" id="JAXCGZ010001112">
    <property type="protein sequence ID" value="KAK7085364.1"/>
    <property type="molecule type" value="Genomic_DNA"/>
</dbReference>
<evidence type="ECO:0008006" key="5">
    <source>
        <dbReference type="Google" id="ProtNLM"/>
    </source>
</evidence>
<gene>
    <name evidence="3" type="ORF">SK128_016890</name>
</gene>
<evidence type="ECO:0000313" key="3">
    <source>
        <dbReference type="EMBL" id="KAK7085364.1"/>
    </source>
</evidence>
<protein>
    <recommendedName>
        <fullName evidence="5">L-seryl-tRNA(Sec) kinase</fullName>
    </recommendedName>
</protein>
<name>A0AAN8XT86_HALRR</name>
<dbReference type="InterPro" id="IPR027417">
    <property type="entry name" value="P-loop_NTPase"/>
</dbReference>
<comment type="caution">
    <text evidence="3">The sequence shown here is derived from an EMBL/GenBank/DDBJ whole genome shotgun (WGS) entry which is preliminary data.</text>
</comment>
<dbReference type="Gene3D" id="3.40.50.300">
    <property type="entry name" value="P-loop containing nucleotide triphosphate hydrolases"/>
    <property type="match status" value="1"/>
</dbReference>
<dbReference type="GO" id="GO:0005524">
    <property type="term" value="F:ATP binding"/>
    <property type="evidence" value="ECO:0007669"/>
    <property type="project" value="UniProtKB-KW"/>
</dbReference>
<reference evidence="3 4" key="1">
    <citation type="submission" date="2023-11" db="EMBL/GenBank/DDBJ databases">
        <title>Halocaridina rubra genome assembly.</title>
        <authorList>
            <person name="Smith C."/>
        </authorList>
    </citation>
    <scope>NUCLEOTIDE SEQUENCE [LARGE SCALE GENOMIC DNA]</scope>
    <source>
        <strain evidence="3">EP-1</strain>
        <tissue evidence="3">Whole</tissue>
    </source>
</reference>
<dbReference type="GO" id="GO:0000049">
    <property type="term" value="F:tRNA binding"/>
    <property type="evidence" value="ECO:0007669"/>
    <property type="project" value="TreeGrafter"/>
</dbReference>